<dbReference type="eggNOG" id="ENOG502ZVPC">
    <property type="taxonomic scope" value="Bacteria"/>
</dbReference>
<evidence type="ECO:0000313" key="1">
    <source>
        <dbReference type="EMBL" id="EKE70221.1"/>
    </source>
</evidence>
<name>K2IJC9_9GAMM</name>
<dbReference type="STRING" id="745411.B3C1_14003"/>
<accession>K2IJC9</accession>
<keyword evidence="2" id="KW-1185">Reference proteome</keyword>
<organism evidence="1 2">
    <name type="scientific">Gallaecimonas xiamenensis 3-C-1</name>
    <dbReference type="NCBI Taxonomy" id="745411"/>
    <lineage>
        <taxon>Bacteria</taxon>
        <taxon>Pseudomonadati</taxon>
        <taxon>Pseudomonadota</taxon>
        <taxon>Gammaproteobacteria</taxon>
        <taxon>Enterobacterales</taxon>
        <taxon>Gallaecimonadaceae</taxon>
        <taxon>Gallaecimonas</taxon>
    </lineage>
</organism>
<dbReference type="AlphaFoldDB" id="K2IJC9"/>
<dbReference type="EMBL" id="AMRI01000021">
    <property type="protein sequence ID" value="EKE70221.1"/>
    <property type="molecule type" value="Genomic_DNA"/>
</dbReference>
<proteinExistence type="predicted"/>
<reference evidence="1 2" key="1">
    <citation type="journal article" date="2012" name="J. Bacteriol.">
        <title>Genome Sequence of Gallaecimonas xiamenensis Type Strain 3-C-1.</title>
        <authorList>
            <person name="Lai Q."/>
            <person name="Wang L."/>
            <person name="Wang W."/>
            <person name="Shao Z."/>
        </authorList>
    </citation>
    <scope>NUCLEOTIDE SEQUENCE [LARGE SCALE GENOMIC DNA]</scope>
    <source>
        <strain evidence="1 2">3-C-1</strain>
    </source>
</reference>
<evidence type="ECO:0000313" key="2">
    <source>
        <dbReference type="Proteomes" id="UP000006755"/>
    </source>
</evidence>
<sequence>MNLSRVVISGGLMTDKQRLYCRLDEASGVLSTSQGALLAAMEDRSLTLLVGLSAKSLLGFLVKDGKRTCLGRFDYDGVVEPRFDDAKAILNGRAGLVRFCNILESEKIRNWREIAGDEMPFPNNLFQRYHHIERPNMVISAACNTSYSSHGTNTLAALHTMLENPAGITSPQDVMANVEKVVNAYGHRIKPQDLRCSLAEAKALLEKAIALSAKPIKGIKYSNDLHEVLGHMLLAAERDSAKEIWQVLEREAATSEGERTFDRYNILVDVSGSEVLWRDRAKGKEHYFSFASLGPTLTKIRKLQTKN</sequence>
<gene>
    <name evidence="1" type="ORF">B3C1_14003</name>
</gene>
<comment type="caution">
    <text evidence="1">The sequence shown here is derived from an EMBL/GenBank/DDBJ whole genome shotgun (WGS) entry which is preliminary data.</text>
</comment>
<protein>
    <submittedName>
        <fullName evidence="1">Methyl-accepting chemotaxis protein</fullName>
    </submittedName>
</protein>
<dbReference type="Proteomes" id="UP000006755">
    <property type="component" value="Unassembled WGS sequence"/>
</dbReference>